<proteinExistence type="predicted"/>
<sequence>MSYEILVGLHVLDDLKYEDYRKAMKPILADYQGAFGYDFTVSEVLISPENSDIDINRVFTINFSSKNKMEGFFSEPQYLVVKEKYFVNSVGSATIIASYEK</sequence>
<dbReference type="SUPFAM" id="SSF54909">
    <property type="entry name" value="Dimeric alpha+beta barrel"/>
    <property type="match status" value="1"/>
</dbReference>
<gene>
    <name evidence="1" type="ORF">GAB14E_1943</name>
</gene>
<comment type="caution">
    <text evidence="1">The sequence shown here is derived from an EMBL/GenBank/DDBJ whole genome shotgun (WGS) entry which is preliminary data.</text>
</comment>
<name>A0A099KX67_COLPS</name>
<dbReference type="PATRIC" id="fig|28229.3.peg.1549"/>
<dbReference type="RefSeq" id="WP_033081620.1">
    <property type="nucleotide sequence ID" value="NZ_JQEC01000015.1"/>
</dbReference>
<evidence type="ECO:0000313" key="2">
    <source>
        <dbReference type="Proteomes" id="UP000029868"/>
    </source>
</evidence>
<dbReference type="Gene3D" id="3.30.70.100">
    <property type="match status" value="1"/>
</dbReference>
<accession>A0A099KX67</accession>
<dbReference type="OrthoDB" id="5296554at2"/>
<dbReference type="InterPro" id="IPR011008">
    <property type="entry name" value="Dimeric_a/b-barrel"/>
</dbReference>
<dbReference type="AlphaFoldDB" id="A0A099KX67"/>
<dbReference type="EMBL" id="JQEC01000015">
    <property type="protein sequence ID" value="KGJ95161.1"/>
    <property type="molecule type" value="Genomic_DNA"/>
</dbReference>
<protein>
    <recommendedName>
        <fullName evidence="3">DUF1330 domain-containing protein</fullName>
    </recommendedName>
</protein>
<evidence type="ECO:0000313" key="1">
    <source>
        <dbReference type="EMBL" id="KGJ95161.1"/>
    </source>
</evidence>
<evidence type="ECO:0008006" key="3">
    <source>
        <dbReference type="Google" id="ProtNLM"/>
    </source>
</evidence>
<dbReference type="Proteomes" id="UP000029868">
    <property type="component" value="Unassembled WGS sequence"/>
</dbReference>
<organism evidence="1 2">
    <name type="scientific">Colwellia psychrerythraea</name>
    <name type="common">Vibrio psychroerythus</name>
    <dbReference type="NCBI Taxonomy" id="28229"/>
    <lineage>
        <taxon>Bacteria</taxon>
        <taxon>Pseudomonadati</taxon>
        <taxon>Pseudomonadota</taxon>
        <taxon>Gammaproteobacteria</taxon>
        <taxon>Alteromonadales</taxon>
        <taxon>Colwelliaceae</taxon>
        <taxon>Colwellia</taxon>
    </lineage>
</organism>
<reference evidence="1 2" key="1">
    <citation type="submission" date="2014-08" db="EMBL/GenBank/DDBJ databases">
        <title>Genomic and Phenotypic Diversity of Colwellia psychrerythraea strains from Disparate Marine Basins.</title>
        <authorList>
            <person name="Techtmann S.M."/>
            <person name="Stelling S.C."/>
            <person name="Utturkar S.M."/>
            <person name="Alshibli N."/>
            <person name="Harris A."/>
            <person name="Brown S.D."/>
            <person name="Hazen T.C."/>
        </authorList>
    </citation>
    <scope>NUCLEOTIDE SEQUENCE [LARGE SCALE GENOMIC DNA]</scope>
    <source>
        <strain evidence="1 2">GAB14E</strain>
    </source>
</reference>